<keyword evidence="4" id="KW-0106">Calcium</keyword>
<accession>A0A452I2Q5</accession>
<protein>
    <recommendedName>
        <fullName evidence="5">C2 domain-containing protein</fullName>
    </recommendedName>
</protein>
<evidence type="ECO:0000256" key="1">
    <source>
        <dbReference type="ARBA" id="ARBA00009048"/>
    </source>
</evidence>
<name>A0A452I2Q5_9SAUR</name>
<dbReference type="InterPro" id="IPR035892">
    <property type="entry name" value="C2_domain_sf"/>
</dbReference>
<keyword evidence="7" id="KW-1185">Reference proteome</keyword>
<dbReference type="Pfam" id="PF07002">
    <property type="entry name" value="Copine"/>
    <property type="match status" value="2"/>
</dbReference>
<dbReference type="CDD" id="cd04047">
    <property type="entry name" value="C2B_Copine"/>
    <property type="match status" value="1"/>
</dbReference>
<dbReference type="STRING" id="38772.ENSGAGP00000021789"/>
<dbReference type="GO" id="GO:0071277">
    <property type="term" value="P:cellular response to calcium ion"/>
    <property type="evidence" value="ECO:0007669"/>
    <property type="project" value="TreeGrafter"/>
</dbReference>
<evidence type="ECO:0000313" key="6">
    <source>
        <dbReference type="Ensembl" id="ENSGAGP00000021789.1"/>
    </source>
</evidence>
<dbReference type="GO" id="GO:0005544">
    <property type="term" value="F:calcium-dependent phospholipid binding"/>
    <property type="evidence" value="ECO:0007669"/>
    <property type="project" value="InterPro"/>
</dbReference>
<evidence type="ECO:0000256" key="2">
    <source>
        <dbReference type="ARBA" id="ARBA00022723"/>
    </source>
</evidence>
<dbReference type="Gene3D" id="2.60.40.150">
    <property type="entry name" value="C2 domain"/>
    <property type="match status" value="2"/>
</dbReference>
<dbReference type="AlphaFoldDB" id="A0A452I2Q5"/>
<keyword evidence="2" id="KW-0479">Metal-binding</keyword>
<feature type="domain" description="C2" evidence="5">
    <location>
        <begin position="1"/>
        <end position="109"/>
    </location>
</feature>
<dbReference type="GO" id="GO:0046872">
    <property type="term" value="F:metal ion binding"/>
    <property type="evidence" value="ECO:0007669"/>
    <property type="project" value="UniProtKB-KW"/>
</dbReference>
<reference evidence="7" key="1">
    <citation type="journal article" date="2017" name="PLoS ONE">
        <title>The Agassiz's desert tortoise genome provides a resource for the conservation of a threatened species.</title>
        <authorList>
            <person name="Tollis M."/>
            <person name="DeNardo D.F."/>
            <person name="Cornelius J.A."/>
            <person name="Dolby G.A."/>
            <person name="Edwards T."/>
            <person name="Henen B.T."/>
            <person name="Karl A.E."/>
            <person name="Murphy R.W."/>
            <person name="Kusumi K."/>
        </authorList>
    </citation>
    <scope>NUCLEOTIDE SEQUENCE [LARGE SCALE GENOMIC DNA]</scope>
</reference>
<dbReference type="Ensembl" id="ENSGAGT00000024822.1">
    <property type="protein sequence ID" value="ENSGAGP00000021789.1"/>
    <property type="gene ID" value="ENSGAGG00000015928.1"/>
</dbReference>
<dbReference type="PANTHER" id="PTHR10857:SF112">
    <property type="entry name" value="COPINE-9"/>
    <property type="match status" value="1"/>
</dbReference>
<comment type="similarity">
    <text evidence="1">Belongs to the copine family.</text>
</comment>
<dbReference type="SMART" id="SM00239">
    <property type="entry name" value="C2"/>
    <property type="match status" value="2"/>
</dbReference>
<evidence type="ECO:0000259" key="5">
    <source>
        <dbReference type="PROSITE" id="PS50004"/>
    </source>
</evidence>
<dbReference type="InterPro" id="IPR010734">
    <property type="entry name" value="Copine_C"/>
</dbReference>
<dbReference type="InterPro" id="IPR045052">
    <property type="entry name" value="Copine"/>
</dbReference>
<reference evidence="6" key="3">
    <citation type="submission" date="2025-09" db="UniProtKB">
        <authorList>
            <consortium name="Ensembl"/>
        </authorList>
    </citation>
    <scope>IDENTIFICATION</scope>
</reference>
<dbReference type="Proteomes" id="UP000291020">
    <property type="component" value="Unassembled WGS sequence"/>
</dbReference>
<evidence type="ECO:0000313" key="7">
    <source>
        <dbReference type="Proteomes" id="UP000291020"/>
    </source>
</evidence>
<dbReference type="SUPFAM" id="SSF53300">
    <property type="entry name" value="vWA-like"/>
    <property type="match status" value="1"/>
</dbReference>
<dbReference type="GO" id="GO:0005886">
    <property type="term" value="C:plasma membrane"/>
    <property type="evidence" value="ECO:0007669"/>
    <property type="project" value="TreeGrafter"/>
</dbReference>
<keyword evidence="3" id="KW-0677">Repeat</keyword>
<reference evidence="6" key="2">
    <citation type="submission" date="2025-08" db="UniProtKB">
        <authorList>
            <consortium name="Ensembl"/>
        </authorList>
    </citation>
    <scope>IDENTIFICATION</scope>
</reference>
<dbReference type="Pfam" id="PF00168">
    <property type="entry name" value="C2"/>
    <property type="match status" value="2"/>
</dbReference>
<proteinExistence type="inferred from homology"/>
<dbReference type="PROSITE" id="PS50004">
    <property type="entry name" value="C2"/>
    <property type="match status" value="2"/>
</dbReference>
<sequence>VCLPRNLLDMDTFSKSDPGTCGEWNWLGDLLQGVAPGRFGRTEVIDNTLNPDFVRKFVLDYFFEEKQNLRFDVYNVDSKSCNISKHDFLGQAFMALGEVIGSQRSRLERPLTGVPGKKCGTILLSAEELSNCRDIVTMQLCANKLDKKDFFGKSDPFLVFYRSNEDGTFTICHKTEVVKNTLNPVWQPFSIPVRALCNGDYDRTVKIDVYDWDRDGSHDFIGEFATSYRELSRAQSQFTVYEVLNPKKKCKKKKYINSGTVSETCRSGCCLCPAGVPSQPTSLHYMSPYQLSAYAMALKAVGEIIQDYDSDKLFPAYGFGAKIPPDGSISHQFPLNSDVENPSCVGIDGVLESYFQSLRTVQLYGPTNFAPVINQVEPQVAGPRLAVTLSLALQASALPMSIIIVGVGPAEFDAMEELDGDDVRVSSRGRYAERDIVQFVPFRDYMDRSGNQVLSMARLAKDVLAEIPEQLLSYMKSHDIKPRHTDPQ</sequence>
<organism evidence="6 7">
    <name type="scientific">Gopherus agassizii</name>
    <name type="common">Agassiz's desert tortoise</name>
    <dbReference type="NCBI Taxonomy" id="38772"/>
    <lineage>
        <taxon>Eukaryota</taxon>
        <taxon>Metazoa</taxon>
        <taxon>Chordata</taxon>
        <taxon>Craniata</taxon>
        <taxon>Vertebrata</taxon>
        <taxon>Euteleostomi</taxon>
        <taxon>Archelosauria</taxon>
        <taxon>Testudinata</taxon>
        <taxon>Testudines</taxon>
        <taxon>Cryptodira</taxon>
        <taxon>Durocryptodira</taxon>
        <taxon>Testudinoidea</taxon>
        <taxon>Testudinidae</taxon>
        <taxon>Gopherus</taxon>
    </lineage>
</organism>
<evidence type="ECO:0000256" key="4">
    <source>
        <dbReference type="ARBA" id="ARBA00022837"/>
    </source>
</evidence>
<dbReference type="InterPro" id="IPR037768">
    <property type="entry name" value="C2B_Copine"/>
</dbReference>
<evidence type="ECO:0000256" key="3">
    <source>
        <dbReference type="ARBA" id="ARBA00022737"/>
    </source>
</evidence>
<dbReference type="PANTHER" id="PTHR10857">
    <property type="entry name" value="COPINE"/>
    <property type="match status" value="1"/>
</dbReference>
<dbReference type="FunFam" id="2.60.40.150:FF:000099">
    <property type="entry name" value="Copine 3"/>
    <property type="match status" value="1"/>
</dbReference>
<dbReference type="InterPro" id="IPR000008">
    <property type="entry name" value="C2_dom"/>
</dbReference>
<dbReference type="SUPFAM" id="SSF49562">
    <property type="entry name" value="C2 domain (Calcium/lipid-binding domain, CaLB)"/>
    <property type="match status" value="2"/>
</dbReference>
<feature type="domain" description="C2" evidence="5">
    <location>
        <begin position="118"/>
        <end position="241"/>
    </location>
</feature>
<dbReference type="CDD" id="cd04048">
    <property type="entry name" value="C2A_Copine"/>
    <property type="match status" value="1"/>
</dbReference>
<dbReference type="FunFam" id="2.60.40.150:FF:000013">
    <property type="entry name" value="copine-9 isoform X1"/>
    <property type="match status" value="1"/>
</dbReference>
<dbReference type="InterPro" id="IPR036465">
    <property type="entry name" value="vWFA_dom_sf"/>
</dbReference>